<evidence type="ECO:0000259" key="1">
    <source>
        <dbReference type="PROSITE" id="PS51733"/>
    </source>
</evidence>
<feature type="domain" description="BPL/LPL catalytic" evidence="1">
    <location>
        <begin position="36"/>
        <end position="227"/>
    </location>
</feature>
<sequence length="539" mass="56449">MDDFAQTGICGQAGIVRTARDVVAFEAALLADHAAGRVADSLCFHRVAPAVSLGRHQRLAQEVRRDWCDAAGVAVVRRISGGGALYLDPGQLGLSLVVPGAALGASLAAQLRTGAEIVAQALDDLGVSTRFKAPNDLETPMGGKIASVFIATQGGSTLLYATVILRLDIAAAMQALLVPTEKLTRTGLEQARERMAALEDILERMPAEADLTDALHRAAAARLGRVLHRVGPGSGASDPLPEPEWSEGAAGFETLDRFAAATLRLWLAVTPEGQASVLRFASDGQFAPADMLERLAEHLTGTPVTDMPVLAAAWLAQATPDCVGFAAADIVALLHRAVAKQGLRDDLGLSPAETSALMLAGDDAGGLARATTLLVPYCAKPAWCKWRHRPGCPDCGLCSVGEAYRLARDRNMAVLTITNYEHLVETLAEMQAEGVESYVGMCCGEFFRKRHAAFRAAGMQATLIDIEGATCYELKEEHLAYAGTFTAEAALDMGALRKVMAAVPVAEQPPALSGACACGKAPGKPARCNGTPKPATPGG</sequence>
<name>C8S599_9RHOB</name>
<dbReference type="Gene3D" id="3.30.930.10">
    <property type="entry name" value="Bira Bifunctional Protein, Domain 2"/>
    <property type="match status" value="1"/>
</dbReference>
<dbReference type="RefSeq" id="WP_008032893.1">
    <property type="nucleotide sequence ID" value="NZ_ACYY01000032.1"/>
</dbReference>
<proteinExistence type="predicted"/>
<dbReference type="PANTHER" id="PTHR43679:SF2">
    <property type="entry name" value="OCTANOYL-[GCVH]:PROTEIN N-OCTANOYLTRANSFERASE"/>
    <property type="match status" value="1"/>
</dbReference>
<dbReference type="InterPro" id="IPR050664">
    <property type="entry name" value="Octanoyltrans_LipM/LipL"/>
</dbReference>
<protein>
    <submittedName>
        <fullName evidence="2">Biotin/lipoate A/B protein ligase</fullName>
    </submittedName>
</protein>
<comment type="caution">
    <text evidence="2">The sequence shown here is derived from an EMBL/GenBank/DDBJ whole genome shotgun (WGS) entry which is preliminary data.</text>
</comment>
<dbReference type="AlphaFoldDB" id="C8S599"/>
<dbReference type="GO" id="GO:0016874">
    <property type="term" value="F:ligase activity"/>
    <property type="evidence" value="ECO:0007669"/>
    <property type="project" value="UniProtKB-KW"/>
</dbReference>
<dbReference type="PROSITE" id="PS51733">
    <property type="entry name" value="BPL_LPL_CATALYTIC"/>
    <property type="match status" value="1"/>
</dbReference>
<dbReference type="InterPro" id="IPR004143">
    <property type="entry name" value="BPL_LPL_catalytic"/>
</dbReference>
<evidence type="ECO:0000313" key="2">
    <source>
        <dbReference type="EMBL" id="EEW23832.1"/>
    </source>
</evidence>
<organism evidence="2 3">
    <name type="scientific">Rhodobacter ferrooxidans</name>
    <dbReference type="NCBI Taxonomy" id="371731"/>
    <lineage>
        <taxon>Bacteria</taxon>
        <taxon>Pseudomonadati</taxon>
        <taxon>Pseudomonadota</taxon>
        <taxon>Alphaproteobacteria</taxon>
        <taxon>Rhodobacterales</taxon>
        <taxon>Rhodobacter group</taxon>
        <taxon>Rhodobacter</taxon>
    </lineage>
</organism>
<dbReference type="Proteomes" id="UP000010121">
    <property type="component" value="Unassembled WGS sequence"/>
</dbReference>
<dbReference type="PANTHER" id="PTHR43679">
    <property type="entry name" value="OCTANOYLTRANSFERASE LIPM-RELATED"/>
    <property type="match status" value="1"/>
</dbReference>
<keyword evidence="3" id="KW-1185">Reference proteome</keyword>
<evidence type="ECO:0000313" key="3">
    <source>
        <dbReference type="Proteomes" id="UP000010121"/>
    </source>
</evidence>
<dbReference type="OrthoDB" id="9787898at2"/>
<dbReference type="InterPro" id="IPR045864">
    <property type="entry name" value="aa-tRNA-synth_II/BPL/LPL"/>
</dbReference>
<dbReference type="eggNOG" id="COG0095">
    <property type="taxonomic scope" value="Bacteria"/>
</dbReference>
<dbReference type="STRING" id="371731.Rsw2DRAFT_3227"/>
<dbReference type="SUPFAM" id="SSF55681">
    <property type="entry name" value="Class II aaRS and biotin synthetases"/>
    <property type="match status" value="1"/>
</dbReference>
<dbReference type="EMBL" id="ACYY01000032">
    <property type="protein sequence ID" value="EEW23832.1"/>
    <property type="molecule type" value="Genomic_DNA"/>
</dbReference>
<keyword evidence="2" id="KW-0436">Ligase</keyword>
<gene>
    <name evidence="2" type="ORF">Rsw2DRAFT_3227</name>
</gene>
<reference evidence="2 3" key="1">
    <citation type="submission" date="2009-08" db="EMBL/GenBank/DDBJ databases">
        <title>The draft genome of Rhodobacter sp. SW2.</title>
        <authorList>
            <consortium name="US DOE Joint Genome Institute (JGI-PGF)"/>
            <person name="Lucas S."/>
            <person name="Copeland A."/>
            <person name="Lapidus A."/>
            <person name="Glavina del Rio T."/>
            <person name="Tice H."/>
            <person name="Bruce D."/>
            <person name="Goodwin L."/>
            <person name="Pitluck S."/>
            <person name="Larimer F."/>
            <person name="Land M.L."/>
            <person name="Hauser L."/>
            <person name="Emerson D."/>
        </authorList>
    </citation>
    <scope>NUCLEOTIDE SEQUENCE [LARGE SCALE GENOMIC DNA]</scope>
    <source>
        <strain evidence="2 3">SW2</strain>
    </source>
</reference>
<dbReference type="Pfam" id="PF21948">
    <property type="entry name" value="LplA-B_cat"/>
    <property type="match status" value="1"/>
</dbReference>
<accession>C8S599</accession>